<evidence type="ECO:0000313" key="2">
    <source>
        <dbReference type="Proteomes" id="UP001056120"/>
    </source>
</evidence>
<protein>
    <submittedName>
        <fullName evidence="1">Uncharacterized protein</fullName>
    </submittedName>
</protein>
<sequence>MTLKVLRMEDEGCEVTMLNQLRNKRLEVLKLLKQQVSKLLAGGLNLKEGGDTVHVESESMTSVGTLVVAAMLAGERYGRGMEEEEEGCEVTMLNELGLKTLLNEVRNSRLVLIKLLELESKLLAGGLNSKKAVTLFILKNEVGSITELVEAPGIKESSVGDLNLKEGGDTVHVESEPVTSGGIAMVAAMPFSLTETLSVLFRFYQSISISLQQFPCCSIECSPESDSENAGIIP</sequence>
<dbReference type="EMBL" id="CM042021">
    <property type="protein sequence ID" value="KAI3817315.1"/>
    <property type="molecule type" value="Genomic_DNA"/>
</dbReference>
<keyword evidence="2" id="KW-1185">Reference proteome</keyword>
<organism evidence="1 2">
    <name type="scientific">Smallanthus sonchifolius</name>
    <dbReference type="NCBI Taxonomy" id="185202"/>
    <lineage>
        <taxon>Eukaryota</taxon>
        <taxon>Viridiplantae</taxon>
        <taxon>Streptophyta</taxon>
        <taxon>Embryophyta</taxon>
        <taxon>Tracheophyta</taxon>
        <taxon>Spermatophyta</taxon>
        <taxon>Magnoliopsida</taxon>
        <taxon>eudicotyledons</taxon>
        <taxon>Gunneridae</taxon>
        <taxon>Pentapetalae</taxon>
        <taxon>asterids</taxon>
        <taxon>campanulids</taxon>
        <taxon>Asterales</taxon>
        <taxon>Asteraceae</taxon>
        <taxon>Asteroideae</taxon>
        <taxon>Heliantheae alliance</taxon>
        <taxon>Millerieae</taxon>
        <taxon>Smallanthus</taxon>
    </lineage>
</organism>
<accession>A0ACB9JC35</accession>
<proteinExistence type="predicted"/>
<evidence type="ECO:0000313" key="1">
    <source>
        <dbReference type="EMBL" id="KAI3817315.1"/>
    </source>
</evidence>
<reference evidence="2" key="1">
    <citation type="journal article" date="2022" name="Mol. Ecol. Resour.">
        <title>The genomes of chicory, endive, great burdock and yacon provide insights into Asteraceae palaeo-polyploidization history and plant inulin production.</title>
        <authorList>
            <person name="Fan W."/>
            <person name="Wang S."/>
            <person name="Wang H."/>
            <person name="Wang A."/>
            <person name="Jiang F."/>
            <person name="Liu H."/>
            <person name="Zhao H."/>
            <person name="Xu D."/>
            <person name="Zhang Y."/>
        </authorList>
    </citation>
    <scope>NUCLEOTIDE SEQUENCE [LARGE SCALE GENOMIC DNA]</scope>
    <source>
        <strain evidence="2">cv. Yunnan</strain>
    </source>
</reference>
<name>A0ACB9JC35_9ASTR</name>
<gene>
    <name evidence="1" type="ORF">L1987_11104</name>
</gene>
<dbReference type="Proteomes" id="UP001056120">
    <property type="component" value="Linkage Group LG04"/>
</dbReference>
<comment type="caution">
    <text evidence="1">The sequence shown here is derived from an EMBL/GenBank/DDBJ whole genome shotgun (WGS) entry which is preliminary data.</text>
</comment>
<reference evidence="1 2" key="2">
    <citation type="journal article" date="2022" name="Mol. Ecol. Resour.">
        <title>The genomes of chicory, endive, great burdock and yacon provide insights into Asteraceae paleo-polyploidization history and plant inulin production.</title>
        <authorList>
            <person name="Fan W."/>
            <person name="Wang S."/>
            <person name="Wang H."/>
            <person name="Wang A."/>
            <person name="Jiang F."/>
            <person name="Liu H."/>
            <person name="Zhao H."/>
            <person name="Xu D."/>
            <person name="Zhang Y."/>
        </authorList>
    </citation>
    <scope>NUCLEOTIDE SEQUENCE [LARGE SCALE GENOMIC DNA]</scope>
    <source>
        <strain evidence="2">cv. Yunnan</strain>
        <tissue evidence="1">Leaves</tissue>
    </source>
</reference>